<comment type="caution">
    <text evidence="3">The sequence shown here is derived from an EMBL/GenBank/DDBJ whole genome shotgun (WGS) entry which is preliminary data.</text>
</comment>
<dbReference type="AlphaFoldDB" id="A0AAN6GQ19"/>
<sequence length="569" mass="59579">MSFLKSLSLTLFTVFVLVTRLHAAAVPPLRPAANTTLGLAVGSLNGNVARYTLPFAQPPVGGLRFANPQPPSKFNGTYDASSTPPSCYGDISTRGGNALSEDCLYFTVYTPTGGSKSKGVLVWLYGGSFIGGSSTAAGLDASKLAASQDIVVIVPQYRVGLFGFFQNAATLDETNGGKPNATKVAGNQAVRDVVAALGLIKQNAAAFNGDPNKITIAGQSSGAHIVRTLLTTPAAQSLFARAAMFSDVQDYGLSNTTQAAELTDFALADLGCTTLDCARASSADDVLSATFDAFSTLPNVDPTMPLGEPFRPTLGKYIPRSFERGLAANTLKLTKPLLLSTVQNDAGSQIGNVFEPTPAGATTLTLRANGFQVDFPTAASLIFNAGRGYTAATSKVYGLNTTTSGQDALRSQLEVLSSDGFWRCSAQYNAVNAKRNGAQVWLAQTNVGATYPSNSNIDYCQKPNVVCHEDDIYLIFGSYPSSEATTAVKAVSAEWQARLAAFVNNGNPNTGSYAGWSPVASATSLNLLVLGSNTATGKSAIRQTQHSSACGPSGIWGRSVPFDWQLYHA</sequence>
<feature type="chain" id="PRO_5042982288" description="Carboxylesterase type B domain-containing protein" evidence="1">
    <location>
        <begin position="24"/>
        <end position="569"/>
    </location>
</feature>
<feature type="signal peptide" evidence="1">
    <location>
        <begin position="1"/>
        <end position="23"/>
    </location>
</feature>
<dbReference type="EMBL" id="JAPDMZ010000061">
    <property type="protein sequence ID" value="KAK0552556.1"/>
    <property type="molecule type" value="Genomic_DNA"/>
</dbReference>
<gene>
    <name evidence="3" type="ORF">OC846_002848</name>
</gene>
<organism evidence="3 4">
    <name type="scientific">Tilletia horrida</name>
    <dbReference type="NCBI Taxonomy" id="155126"/>
    <lineage>
        <taxon>Eukaryota</taxon>
        <taxon>Fungi</taxon>
        <taxon>Dikarya</taxon>
        <taxon>Basidiomycota</taxon>
        <taxon>Ustilaginomycotina</taxon>
        <taxon>Exobasidiomycetes</taxon>
        <taxon>Tilletiales</taxon>
        <taxon>Tilletiaceae</taxon>
        <taxon>Tilletia</taxon>
    </lineage>
</organism>
<dbReference type="Gene3D" id="3.40.50.1820">
    <property type="entry name" value="alpha/beta hydrolase"/>
    <property type="match status" value="1"/>
</dbReference>
<dbReference type="InterPro" id="IPR029058">
    <property type="entry name" value="AB_hydrolase_fold"/>
</dbReference>
<dbReference type="Proteomes" id="UP001176517">
    <property type="component" value="Unassembled WGS sequence"/>
</dbReference>
<feature type="domain" description="Carboxylesterase type B" evidence="2">
    <location>
        <begin position="52"/>
        <end position="538"/>
    </location>
</feature>
<keyword evidence="1" id="KW-0732">Signal</keyword>
<evidence type="ECO:0000313" key="3">
    <source>
        <dbReference type="EMBL" id="KAK0552556.1"/>
    </source>
</evidence>
<protein>
    <recommendedName>
        <fullName evidence="2">Carboxylesterase type B domain-containing protein</fullName>
    </recommendedName>
</protein>
<dbReference type="InterPro" id="IPR002018">
    <property type="entry name" value="CarbesteraseB"/>
</dbReference>
<name>A0AAN6GQ19_9BASI</name>
<dbReference type="Pfam" id="PF00135">
    <property type="entry name" value="COesterase"/>
    <property type="match status" value="1"/>
</dbReference>
<accession>A0AAN6GQ19</accession>
<dbReference type="PANTHER" id="PTHR45570">
    <property type="entry name" value="CARBOXYLIC ESTER HYDROLASE"/>
    <property type="match status" value="1"/>
</dbReference>
<proteinExistence type="predicted"/>
<evidence type="ECO:0000256" key="1">
    <source>
        <dbReference type="SAM" id="SignalP"/>
    </source>
</evidence>
<dbReference type="SUPFAM" id="SSF53474">
    <property type="entry name" value="alpha/beta-Hydrolases"/>
    <property type="match status" value="1"/>
</dbReference>
<reference evidence="3" key="1">
    <citation type="journal article" date="2023" name="PhytoFront">
        <title>Draft Genome Resources of Seven Strains of Tilletia horrida, Causal Agent of Kernel Smut of Rice.</title>
        <authorList>
            <person name="Khanal S."/>
            <person name="Antony Babu S."/>
            <person name="Zhou X.G."/>
        </authorList>
    </citation>
    <scope>NUCLEOTIDE SEQUENCE</scope>
    <source>
        <strain evidence="3">TX6</strain>
    </source>
</reference>
<evidence type="ECO:0000313" key="4">
    <source>
        <dbReference type="Proteomes" id="UP001176517"/>
    </source>
</evidence>
<dbReference type="PANTHER" id="PTHR45570:SF1">
    <property type="entry name" value="CARBOXYLIC ESTER HYDROLASE"/>
    <property type="match status" value="1"/>
</dbReference>
<evidence type="ECO:0000259" key="2">
    <source>
        <dbReference type="Pfam" id="PF00135"/>
    </source>
</evidence>
<keyword evidence="4" id="KW-1185">Reference proteome</keyword>